<evidence type="ECO:0000259" key="9">
    <source>
        <dbReference type="PROSITE" id="PS50928"/>
    </source>
</evidence>
<feature type="transmembrane region" description="Helical" evidence="8">
    <location>
        <begin position="380"/>
        <end position="402"/>
    </location>
</feature>
<evidence type="ECO:0000313" key="11">
    <source>
        <dbReference type="Proteomes" id="UP000321306"/>
    </source>
</evidence>
<dbReference type="PANTHER" id="PTHR43357:SF4">
    <property type="entry name" value="INNER MEMBRANE ABC TRANSPORTER PERMEASE PROTEIN YDCV"/>
    <property type="match status" value="1"/>
</dbReference>
<feature type="domain" description="ABC transmembrane type-1" evidence="9">
    <location>
        <begin position="80"/>
        <end position="287"/>
    </location>
</feature>
<dbReference type="PANTHER" id="PTHR43357">
    <property type="entry name" value="INNER MEMBRANE ABC TRANSPORTER PERMEASE PROTEIN YDCV"/>
    <property type="match status" value="1"/>
</dbReference>
<feature type="transmembrane region" description="Helical" evidence="8">
    <location>
        <begin position="118"/>
        <end position="140"/>
    </location>
</feature>
<evidence type="ECO:0000256" key="7">
    <source>
        <dbReference type="ARBA" id="ARBA00023136"/>
    </source>
</evidence>
<dbReference type="Proteomes" id="UP000321306">
    <property type="component" value="Unassembled WGS sequence"/>
</dbReference>
<evidence type="ECO:0000256" key="2">
    <source>
        <dbReference type="ARBA" id="ARBA00022448"/>
    </source>
</evidence>
<evidence type="ECO:0000256" key="1">
    <source>
        <dbReference type="ARBA" id="ARBA00004429"/>
    </source>
</evidence>
<comment type="subcellular location">
    <subcellularLocation>
        <location evidence="1">Cell inner membrane</location>
        <topology evidence="1">Multi-pass membrane protein</topology>
    </subcellularLocation>
    <subcellularLocation>
        <location evidence="8">Cell membrane</location>
        <topology evidence="8">Multi-pass membrane protein</topology>
    </subcellularLocation>
</comment>
<comment type="similarity">
    <text evidence="8">Belongs to the binding-protein-dependent transport system permease family.</text>
</comment>
<keyword evidence="6 8" id="KW-1133">Transmembrane helix</keyword>
<keyword evidence="2 8" id="KW-0813">Transport</keyword>
<comment type="caution">
    <text evidence="10">The sequence shown here is derived from an EMBL/GenBank/DDBJ whole genome shotgun (WGS) entry which is preliminary data.</text>
</comment>
<reference evidence="10 11" key="1">
    <citation type="submission" date="2019-07" db="EMBL/GenBank/DDBJ databases">
        <title>Whole genome shotgun sequence of Deinococcus cellulosilyticus NBRC 106333.</title>
        <authorList>
            <person name="Hosoyama A."/>
            <person name="Uohara A."/>
            <person name="Ohji S."/>
            <person name="Ichikawa N."/>
        </authorList>
    </citation>
    <scope>NUCLEOTIDE SEQUENCE [LARGE SCALE GENOMIC DNA]</scope>
    <source>
        <strain evidence="10 11">NBRC 106333</strain>
    </source>
</reference>
<feature type="transmembrane region" description="Helical" evidence="8">
    <location>
        <begin position="523"/>
        <end position="543"/>
    </location>
</feature>
<feature type="transmembrane region" description="Helical" evidence="8">
    <location>
        <begin position="550"/>
        <end position="568"/>
    </location>
</feature>
<evidence type="ECO:0000256" key="5">
    <source>
        <dbReference type="ARBA" id="ARBA00022692"/>
    </source>
</evidence>
<keyword evidence="4" id="KW-0997">Cell inner membrane</keyword>
<protein>
    <submittedName>
        <fullName evidence="10">ABC transporter permease</fullName>
    </submittedName>
</protein>
<keyword evidence="5 8" id="KW-0812">Transmembrane</keyword>
<feature type="transmembrane region" description="Helical" evidence="8">
    <location>
        <begin position="442"/>
        <end position="462"/>
    </location>
</feature>
<gene>
    <name evidence="10" type="ORF">DC3_41220</name>
</gene>
<dbReference type="GO" id="GO:0005886">
    <property type="term" value="C:plasma membrane"/>
    <property type="evidence" value="ECO:0007669"/>
    <property type="project" value="UniProtKB-SubCell"/>
</dbReference>
<dbReference type="PROSITE" id="PS50928">
    <property type="entry name" value="ABC_TM1"/>
    <property type="match status" value="2"/>
</dbReference>
<accession>A0A511N7K8</accession>
<dbReference type="InterPro" id="IPR035906">
    <property type="entry name" value="MetI-like_sf"/>
</dbReference>
<evidence type="ECO:0000256" key="3">
    <source>
        <dbReference type="ARBA" id="ARBA00022475"/>
    </source>
</evidence>
<feature type="transmembrane region" description="Helical" evidence="8">
    <location>
        <begin position="265"/>
        <end position="286"/>
    </location>
</feature>
<evidence type="ECO:0000256" key="6">
    <source>
        <dbReference type="ARBA" id="ARBA00022989"/>
    </source>
</evidence>
<keyword evidence="3" id="KW-1003">Cell membrane</keyword>
<feature type="transmembrane region" description="Helical" evidence="8">
    <location>
        <begin position="414"/>
        <end position="436"/>
    </location>
</feature>
<dbReference type="SUPFAM" id="SSF161098">
    <property type="entry name" value="MetI-like"/>
    <property type="match status" value="2"/>
</dbReference>
<keyword evidence="11" id="KW-1185">Reference proteome</keyword>
<feature type="transmembrane region" description="Helical" evidence="8">
    <location>
        <begin position="24"/>
        <end position="47"/>
    </location>
</feature>
<feature type="transmembrane region" description="Helical" evidence="8">
    <location>
        <begin position="219"/>
        <end position="241"/>
    </location>
</feature>
<dbReference type="AlphaFoldDB" id="A0A511N7K8"/>
<evidence type="ECO:0000313" key="10">
    <source>
        <dbReference type="EMBL" id="GEM48487.1"/>
    </source>
</evidence>
<dbReference type="Gene3D" id="1.10.3720.10">
    <property type="entry name" value="MetI-like"/>
    <property type="match status" value="2"/>
</dbReference>
<feature type="transmembrane region" description="Helical" evidence="8">
    <location>
        <begin position="318"/>
        <end position="341"/>
    </location>
</feature>
<organism evidence="10 11">
    <name type="scientific">Deinococcus cellulosilyticus (strain DSM 18568 / NBRC 106333 / KACC 11606 / 5516J-15)</name>
    <dbReference type="NCBI Taxonomy" id="1223518"/>
    <lineage>
        <taxon>Bacteria</taxon>
        <taxon>Thermotogati</taxon>
        <taxon>Deinococcota</taxon>
        <taxon>Deinococci</taxon>
        <taxon>Deinococcales</taxon>
        <taxon>Deinococcaceae</taxon>
        <taxon>Deinococcus</taxon>
    </lineage>
</organism>
<dbReference type="GO" id="GO:0055085">
    <property type="term" value="P:transmembrane transport"/>
    <property type="evidence" value="ECO:0007669"/>
    <property type="project" value="InterPro"/>
</dbReference>
<dbReference type="Pfam" id="PF00528">
    <property type="entry name" value="BPD_transp_1"/>
    <property type="match status" value="2"/>
</dbReference>
<feature type="transmembrane region" description="Helical" evidence="8">
    <location>
        <begin position="84"/>
        <end position="106"/>
    </location>
</feature>
<dbReference type="EMBL" id="BJXB01000021">
    <property type="protein sequence ID" value="GEM48487.1"/>
    <property type="molecule type" value="Genomic_DNA"/>
</dbReference>
<evidence type="ECO:0000256" key="8">
    <source>
        <dbReference type="RuleBase" id="RU363032"/>
    </source>
</evidence>
<sequence length="577" mass="62073">MTGQSRELKGSEDLSMKQVRLKPAYWGILLTVVVALLVLSPLGLLAYQSLLSAPFFAPIKQVSLDAYRYVLTDPAFYRALFNSFIIALGMVVIAVPAGTALAFLVNKTDLPFRKAFELLLLTPVFVSPIILGIGFTIVFGPVGLVSNAFSGLFGGVPWSIYTLPSIAIIAGLLHVPYVYLYVSSTIRNLDASLEEAARVSGAGIWTVAMNVTIPLVRPAVVYSAMLMLLLGFEIFGLPLVLGDSKGIDVITTYLYRLTGVTGVPAYGPMAVVAVMLIILALIIVGIQRKVLGETGSKYTSVGAKGYRSARLKLGKAKWWIVLITAIYLLVTVILPVFGVVLRSFVTSWGAGVNLLDVLTLKNYTAVFTLPDLSRGVVNTFLVAAVGGFIAVGVYLTIASGILRSTPGLKRTLDYLAGLPRSVPGLIMGLAFLWLFLFFKPVGFLRTTLVSLIIAYTIVWMPYGVRLLTATLMQISKDLEEAARMVGASPLKAFQKITLPLLQGGLLSAWLLLFMQFVREYSTGVYLLTPGTEVLGSLIVSLWATGAVDSIAALSTIQIVIISIVYLIANKLGVKAGE</sequence>
<name>A0A511N7K8_DEIC1</name>
<feature type="transmembrane region" description="Helical" evidence="8">
    <location>
        <begin position="160"/>
        <end position="182"/>
    </location>
</feature>
<proteinExistence type="inferred from homology"/>
<evidence type="ECO:0000256" key="4">
    <source>
        <dbReference type="ARBA" id="ARBA00022519"/>
    </source>
</evidence>
<dbReference type="InterPro" id="IPR000515">
    <property type="entry name" value="MetI-like"/>
</dbReference>
<keyword evidence="7 8" id="KW-0472">Membrane</keyword>
<feature type="domain" description="ABC transmembrane type-1" evidence="9">
    <location>
        <begin position="376"/>
        <end position="568"/>
    </location>
</feature>
<dbReference type="CDD" id="cd06261">
    <property type="entry name" value="TM_PBP2"/>
    <property type="match status" value="2"/>
</dbReference>